<dbReference type="PROSITE" id="PS50118">
    <property type="entry name" value="HMG_BOX_2"/>
    <property type="match status" value="1"/>
</dbReference>
<protein>
    <recommendedName>
        <fullName evidence="2">HMG box domain-containing protein</fullName>
    </recommendedName>
</protein>
<feature type="domain" description="HMG box" evidence="2">
    <location>
        <begin position="93"/>
        <end position="158"/>
    </location>
</feature>
<reference evidence="4" key="1">
    <citation type="submission" date="2017-10" db="EMBL/GenBank/DDBJ databases">
        <title>Rapid genome shrinkage in a self-fertile nematode reveals novel sperm competition proteins.</title>
        <authorList>
            <person name="Yin D."/>
            <person name="Schwarz E.M."/>
            <person name="Thomas C.G."/>
            <person name="Felde R.L."/>
            <person name="Korf I.F."/>
            <person name="Cutter A.D."/>
            <person name="Schartner C.M."/>
            <person name="Ralston E.J."/>
            <person name="Meyer B.J."/>
            <person name="Haag E.S."/>
        </authorList>
    </citation>
    <scope>NUCLEOTIDE SEQUENCE [LARGE SCALE GENOMIC DNA]</scope>
    <source>
        <strain evidence="4">JU1422</strain>
    </source>
</reference>
<feature type="DNA-binding region" description="HMG box" evidence="1">
    <location>
        <begin position="93"/>
        <end position="158"/>
    </location>
</feature>
<dbReference type="SMART" id="SM00398">
    <property type="entry name" value="HMG"/>
    <property type="match status" value="1"/>
</dbReference>
<dbReference type="AlphaFoldDB" id="A0A2G5UUR8"/>
<sequence length="324" mass="37513">MSENPGSLDESSKSPVLKGIQLQAASFQIWAEKHKKEKDKNKSQLALYKIYGPNWEKLSRQEKKPFEDEVQKLYSKKVGVQKPKKARNPSQKLKYPPNSLGLWLEEVRTSEDVGKSVVDLSRKYGEAWRNLSEQERRPLIERARKLREMFKKQVFQYKEPEPETEKLNQELTSFFEITKNLGVDFKTESVVDSSEAHQNCEIEKSRHPTDIPILKDTGNNNKNQSCFQNFSQNLLQNSSVDFKKNSIDLVIEDVLKNVKSGSLDYRDWKKSIYEKEYEKIPEIFEESGNSIDLENAKSESVEVLSDCALRALLSKLLIEIMKIS</sequence>
<evidence type="ECO:0000313" key="3">
    <source>
        <dbReference type="EMBL" id="PIC43264.1"/>
    </source>
</evidence>
<dbReference type="EMBL" id="PDUG01000002">
    <property type="protein sequence ID" value="PIC43264.1"/>
    <property type="molecule type" value="Genomic_DNA"/>
</dbReference>
<dbReference type="InterPro" id="IPR009071">
    <property type="entry name" value="HMG_box_dom"/>
</dbReference>
<evidence type="ECO:0000256" key="1">
    <source>
        <dbReference type="PROSITE-ProRule" id="PRU00267"/>
    </source>
</evidence>
<gene>
    <name evidence="3" type="primary">Cnig_chr_II.g4061</name>
    <name evidence="3" type="ORF">B9Z55_004061</name>
</gene>
<dbReference type="SUPFAM" id="SSF47095">
    <property type="entry name" value="HMG-box"/>
    <property type="match status" value="1"/>
</dbReference>
<keyword evidence="1" id="KW-0238">DNA-binding</keyword>
<dbReference type="CDD" id="cd22014">
    <property type="entry name" value="HMG-box_CMB1-like"/>
    <property type="match status" value="1"/>
</dbReference>
<comment type="caution">
    <text evidence="3">The sequence shown here is derived from an EMBL/GenBank/DDBJ whole genome shotgun (WGS) entry which is preliminary data.</text>
</comment>
<organism evidence="3 4">
    <name type="scientific">Caenorhabditis nigoni</name>
    <dbReference type="NCBI Taxonomy" id="1611254"/>
    <lineage>
        <taxon>Eukaryota</taxon>
        <taxon>Metazoa</taxon>
        <taxon>Ecdysozoa</taxon>
        <taxon>Nematoda</taxon>
        <taxon>Chromadorea</taxon>
        <taxon>Rhabditida</taxon>
        <taxon>Rhabditina</taxon>
        <taxon>Rhabditomorpha</taxon>
        <taxon>Rhabditoidea</taxon>
        <taxon>Rhabditidae</taxon>
        <taxon>Peloderinae</taxon>
        <taxon>Caenorhabditis</taxon>
    </lineage>
</organism>
<accession>A0A2G5UUR8</accession>
<keyword evidence="4" id="KW-1185">Reference proteome</keyword>
<dbReference type="Proteomes" id="UP000230233">
    <property type="component" value="Chromosome II"/>
</dbReference>
<keyword evidence="1" id="KW-0539">Nucleus</keyword>
<proteinExistence type="predicted"/>
<dbReference type="InterPro" id="IPR036910">
    <property type="entry name" value="HMG_box_dom_sf"/>
</dbReference>
<dbReference type="STRING" id="1611254.A0A2G5UUR8"/>
<dbReference type="OrthoDB" id="1919336at2759"/>
<name>A0A2G5UUR8_9PELO</name>
<dbReference type="Pfam" id="PF00505">
    <property type="entry name" value="HMG_box"/>
    <property type="match status" value="1"/>
</dbReference>
<evidence type="ECO:0000313" key="4">
    <source>
        <dbReference type="Proteomes" id="UP000230233"/>
    </source>
</evidence>
<dbReference type="GO" id="GO:0005634">
    <property type="term" value="C:nucleus"/>
    <property type="evidence" value="ECO:0007669"/>
    <property type="project" value="UniProtKB-UniRule"/>
</dbReference>
<dbReference type="Gene3D" id="1.10.30.10">
    <property type="entry name" value="High mobility group box domain"/>
    <property type="match status" value="1"/>
</dbReference>
<dbReference type="GO" id="GO:0003677">
    <property type="term" value="F:DNA binding"/>
    <property type="evidence" value="ECO:0007669"/>
    <property type="project" value="UniProtKB-UniRule"/>
</dbReference>
<evidence type="ECO:0000259" key="2">
    <source>
        <dbReference type="PROSITE" id="PS50118"/>
    </source>
</evidence>